<reference evidence="3 4" key="1">
    <citation type="submission" date="2019-12" db="EMBL/GenBank/DDBJ databases">
        <authorList>
            <person name="Alioto T."/>
            <person name="Alioto T."/>
            <person name="Gomez Garrido J."/>
        </authorList>
    </citation>
    <scope>NUCLEOTIDE SEQUENCE [LARGE SCALE GENOMIC DNA]</scope>
</reference>
<sequence>MGKKEQLAINNKQITELVFRRENNRRFVVEESKSDVRDKEEKDEEYMDKICGKVQERTHEASKVEGRDFPTIKNSINEGVFDRHCDTNLDHGVTAVRYGSSKGLDYIIAKNSWGPKWGKKGYIRMKRNTGRHEGLSGINKLASYPTKTK</sequence>
<feature type="domain" description="Peptidase C1A papain C-terminal" evidence="2">
    <location>
        <begin position="3"/>
        <end position="146"/>
    </location>
</feature>
<dbReference type="GO" id="GO:0008234">
    <property type="term" value="F:cysteine-type peptidase activity"/>
    <property type="evidence" value="ECO:0007669"/>
    <property type="project" value="InterPro"/>
</dbReference>
<organism evidence="3 4">
    <name type="scientific">Olea europaea subsp. europaea</name>
    <dbReference type="NCBI Taxonomy" id="158383"/>
    <lineage>
        <taxon>Eukaryota</taxon>
        <taxon>Viridiplantae</taxon>
        <taxon>Streptophyta</taxon>
        <taxon>Embryophyta</taxon>
        <taxon>Tracheophyta</taxon>
        <taxon>Spermatophyta</taxon>
        <taxon>Magnoliopsida</taxon>
        <taxon>eudicotyledons</taxon>
        <taxon>Gunneridae</taxon>
        <taxon>Pentapetalae</taxon>
        <taxon>asterids</taxon>
        <taxon>lamiids</taxon>
        <taxon>Lamiales</taxon>
        <taxon>Oleaceae</taxon>
        <taxon>Oleeae</taxon>
        <taxon>Olea</taxon>
    </lineage>
</organism>
<evidence type="ECO:0000256" key="1">
    <source>
        <dbReference type="ARBA" id="ARBA00008455"/>
    </source>
</evidence>
<dbReference type="InterPro" id="IPR000668">
    <property type="entry name" value="Peptidase_C1A_C"/>
</dbReference>
<protein>
    <submittedName>
        <fullName evidence="3">Cysteine protease XCP1</fullName>
    </submittedName>
</protein>
<dbReference type="Gramene" id="OE9A115957T1">
    <property type="protein sequence ID" value="OE9A115957C1"/>
    <property type="gene ID" value="OE9A115957"/>
</dbReference>
<proteinExistence type="inferred from homology"/>
<gene>
    <name evidence="3" type="ORF">OLEA9_A115957</name>
</gene>
<dbReference type="AlphaFoldDB" id="A0A8S0S276"/>
<evidence type="ECO:0000259" key="2">
    <source>
        <dbReference type="SMART" id="SM00645"/>
    </source>
</evidence>
<dbReference type="SMART" id="SM00645">
    <property type="entry name" value="Pept_C1"/>
    <property type="match status" value="1"/>
</dbReference>
<comment type="similarity">
    <text evidence="1">Belongs to the peptidase C1 family.</text>
</comment>
<keyword evidence="3" id="KW-0645">Protease</keyword>
<dbReference type="PANTHER" id="PTHR12411">
    <property type="entry name" value="CYSTEINE PROTEASE FAMILY C1-RELATED"/>
    <property type="match status" value="1"/>
</dbReference>
<dbReference type="SUPFAM" id="SSF54001">
    <property type="entry name" value="Cysteine proteinases"/>
    <property type="match status" value="1"/>
</dbReference>
<keyword evidence="4" id="KW-1185">Reference proteome</keyword>
<dbReference type="InterPro" id="IPR025661">
    <property type="entry name" value="Pept_asp_AS"/>
</dbReference>
<name>A0A8S0S276_OLEEU</name>
<dbReference type="Proteomes" id="UP000594638">
    <property type="component" value="Unassembled WGS sequence"/>
</dbReference>
<dbReference type="Pfam" id="PF00112">
    <property type="entry name" value="Peptidase_C1"/>
    <property type="match status" value="1"/>
</dbReference>
<dbReference type="GO" id="GO:0006508">
    <property type="term" value="P:proteolysis"/>
    <property type="evidence" value="ECO:0007669"/>
    <property type="project" value="UniProtKB-KW"/>
</dbReference>
<dbReference type="OrthoDB" id="1164567at2759"/>
<dbReference type="InterPro" id="IPR013128">
    <property type="entry name" value="Peptidase_C1A"/>
</dbReference>
<accession>A0A8S0S276</accession>
<dbReference type="Gene3D" id="3.90.70.10">
    <property type="entry name" value="Cysteine proteinases"/>
    <property type="match status" value="1"/>
</dbReference>
<dbReference type="PROSITE" id="PS00640">
    <property type="entry name" value="THIOL_PROTEASE_ASN"/>
    <property type="match status" value="1"/>
</dbReference>
<dbReference type="EMBL" id="CACTIH010003856">
    <property type="protein sequence ID" value="CAA2986359.1"/>
    <property type="molecule type" value="Genomic_DNA"/>
</dbReference>
<keyword evidence="3" id="KW-0378">Hydrolase</keyword>
<evidence type="ECO:0000313" key="3">
    <source>
        <dbReference type="EMBL" id="CAA2986359.1"/>
    </source>
</evidence>
<evidence type="ECO:0000313" key="4">
    <source>
        <dbReference type="Proteomes" id="UP000594638"/>
    </source>
</evidence>
<comment type="caution">
    <text evidence="3">The sequence shown here is derived from an EMBL/GenBank/DDBJ whole genome shotgun (WGS) entry which is preliminary data.</text>
</comment>
<dbReference type="InterPro" id="IPR038765">
    <property type="entry name" value="Papain-like_cys_pep_sf"/>
</dbReference>